<evidence type="ECO:0000313" key="2">
    <source>
        <dbReference type="Proteomes" id="UP000269573"/>
    </source>
</evidence>
<evidence type="ECO:0000313" key="1">
    <source>
        <dbReference type="EMBL" id="RNB88604.1"/>
    </source>
</evidence>
<protein>
    <submittedName>
        <fullName evidence="1">Uncharacterized protein</fullName>
    </submittedName>
</protein>
<dbReference type="Proteomes" id="UP000269573">
    <property type="component" value="Unassembled WGS sequence"/>
</dbReference>
<organism evidence="1 2">
    <name type="scientific">Brevibacillus nitrificans</name>
    <dbReference type="NCBI Taxonomy" id="651560"/>
    <lineage>
        <taxon>Bacteria</taxon>
        <taxon>Bacillati</taxon>
        <taxon>Bacillota</taxon>
        <taxon>Bacilli</taxon>
        <taxon>Bacillales</taxon>
        <taxon>Paenibacillaceae</taxon>
        <taxon>Brevibacillus</taxon>
    </lineage>
</organism>
<name>A0A3M8DKQ5_9BACL</name>
<accession>A0A3M8DKQ5</accession>
<keyword evidence="2" id="KW-1185">Reference proteome</keyword>
<dbReference type="RefSeq" id="WP_122922705.1">
    <property type="nucleotide sequence ID" value="NZ_RHHU01000003.1"/>
</dbReference>
<proteinExistence type="predicted"/>
<gene>
    <name evidence="1" type="ORF">EDM59_05675</name>
</gene>
<sequence length="147" mass="17020">MSDSRFRDSWDTTHDIIFSNDVLVECPKCSGSAIATKSREEYPYFRVICMQCGLLPCSDNLSWGAGYFYDYQLWLRVNCCGHLLWAYNKQHLDFLEGYISSSLRERTPNINQSLASRLPSWIKSSKNREQLVKGVRKLREKLIAAVI</sequence>
<dbReference type="AlphaFoldDB" id="A0A3M8DKQ5"/>
<reference evidence="1 2" key="1">
    <citation type="submission" date="2018-10" db="EMBL/GenBank/DDBJ databases">
        <title>Phylogenomics of Brevibacillus.</title>
        <authorList>
            <person name="Dunlap C."/>
        </authorList>
    </citation>
    <scope>NUCLEOTIDE SEQUENCE [LARGE SCALE GENOMIC DNA]</scope>
    <source>
        <strain evidence="1 2">JCM 15774</strain>
    </source>
</reference>
<comment type="caution">
    <text evidence="1">The sequence shown here is derived from an EMBL/GenBank/DDBJ whole genome shotgun (WGS) entry which is preliminary data.</text>
</comment>
<dbReference type="EMBL" id="RHHU01000003">
    <property type="protein sequence ID" value="RNB88604.1"/>
    <property type="molecule type" value="Genomic_DNA"/>
</dbReference>